<gene>
    <name evidence="3" type="ORF">B0H16DRAFT_1022404</name>
</gene>
<dbReference type="SUPFAM" id="SSF48452">
    <property type="entry name" value="TPR-like"/>
    <property type="match status" value="4"/>
</dbReference>
<name>A0AAD7N3B0_9AGAR</name>
<dbReference type="Proteomes" id="UP001215598">
    <property type="component" value="Unassembled WGS sequence"/>
</dbReference>
<feature type="compositionally biased region" description="Polar residues" evidence="1">
    <location>
        <begin position="1"/>
        <end position="12"/>
    </location>
</feature>
<evidence type="ECO:0000259" key="2">
    <source>
        <dbReference type="Pfam" id="PF25000"/>
    </source>
</evidence>
<dbReference type="GO" id="GO:0043531">
    <property type="term" value="F:ADP binding"/>
    <property type="evidence" value="ECO:0007669"/>
    <property type="project" value="InterPro"/>
</dbReference>
<feature type="domain" description="DUF7779" evidence="2">
    <location>
        <begin position="311"/>
        <end position="417"/>
    </location>
</feature>
<keyword evidence="4" id="KW-1185">Reference proteome</keyword>
<dbReference type="EMBL" id="JARKIB010000094">
    <property type="protein sequence ID" value="KAJ7742628.1"/>
    <property type="molecule type" value="Genomic_DNA"/>
</dbReference>
<protein>
    <recommendedName>
        <fullName evidence="2">DUF7779 domain-containing protein</fullName>
    </recommendedName>
</protein>
<dbReference type="Gene3D" id="1.25.40.10">
    <property type="entry name" value="Tetratricopeptide repeat domain"/>
    <property type="match status" value="4"/>
</dbReference>
<feature type="compositionally biased region" description="Gly residues" evidence="1">
    <location>
        <begin position="15"/>
        <end position="33"/>
    </location>
</feature>
<dbReference type="InterPro" id="IPR027417">
    <property type="entry name" value="P-loop_NTPase"/>
</dbReference>
<dbReference type="Pfam" id="PF13424">
    <property type="entry name" value="TPR_12"/>
    <property type="match status" value="1"/>
</dbReference>
<dbReference type="InterPro" id="IPR056681">
    <property type="entry name" value="DUF7779"/>
</dbReference>
<evidence type="ECO:0000313" key="3">
    <source>
        <dbReference type="EMBL" id="KAJ7742628.1"/>
    </source>
</evidence>
<reference evidence="3" key="1">
    <citation type="submission" date="2023-03" db="EMBL/GenBank/DDBJ databases">
        <title>Massive genome expansion in bonnet fungi (Mycena s.s.) driven by repeated elements and novel gene families across ecological guilds.</title>
        <authorList>
            <consortium name="Lawrence Berkeley National Laboratory"/>
            <person name="Harder C.B."/>
            <person name="Miyauchi S."/>
            <person name="Viragh M."/>
            <person name="Kuo A."/>
            <person name="Thoen E."/>
            <person name="Andreopoulos B."/>
            <person name="Lu D."/>
            <person name="Skrede I."/>
            <person name="Drula E."/>
            <person name="Henrissat B."/>
            <person name="Morin E."/>
            <person name="Kohler A."/>
            <person name="Barry K."/>
            <person name="LaButti K."/>
            <person name="Morin E."/>
            <person name="Salamov A."/>
            <person name="Lipzen A."/>
            <person name="Mereny Z."/>
            <person name="Hegedus B."/>
            <person name="Baldrian P."/>
            <person name="Stursova M."/>
            <person name="Weitz H."/>
            <person name="Taylor A."/>
            <person name="Grigoriev I.V."/>
            <person name="Nagy L.G."/>
            <person name="Martin F."/>
            <person name="Kauserud H."/>
        </authorList>
    </citation>
    <scope>NUCLEOTIDE SEQUENCE</scope>
    <source>
        <strain evidence="3">CBHHK182m</strain>
    </source>
</reference>
<evidence type="ECO:0000256" key="1">
    <source>
        <dbReference type="SAM" id="MobiDB-lite"/>
    </source>
</evidence>
<dbReference type="InterPro" id="IPR011990">
    <property type="entry name" value="TPR-like_helical_dom_sf"/>
</dbReference>
<feature type="region of interest" description="Disordered" evidence="1">
    <location>
        <begin position="1"/>
        <end position="33"/>
    </location>
</feature>
<comment type="caution">
    <text evidence="3">The sequence shown here is derived from an EMBL/GenBank/DDBJ whole genome shotgun (WGS) entry which is preliminary data.</text>
</comment>
<dbReference type="PANTHER" id="PTHR46082:SF6">
    <property type="entry name" value="AAA+ ATPASE DOMAIN-CONTAINING PROTEIN-RELATED"/>
    <property type="match status" value="1"/>
</dbReference>
<dbReference type="PRINTS" id="PR00381">
    <property type="entry name" value="KINESINLIGHT"/>
</dbReference>
<dbReference type="PANTHER" id="PTHR46082">
    <property type="entry name" value="ATP/GTP-BINDING PROTEIN-RELATED"/>
    <property type="match status" value="1"/>
</dbReference>
<organism evidence="3 4">
    <name type="scientific">Mycena metata</name>
    <dbReference type="NCBI Taxonomy" id="1033252"/>
    <lineage>
        <taxon>Eukaryota</taxon>
        <taxon>Fungi</taxon>
        <taxon>Dikarya</taxon>
        <taxon>Basidiomycota</taxon>
        <taxon>Agaricomycotina</taxon>
        <taxon>Agaricomycetes</taxon>
        <taxon>Agaricomycetidae</taxon>
        <taxon>Agaricales</taxon>
        <taxon>Marasmiineae</taxon>
        <taxon>Mycenaceae</taxon>
        <taxon>Mycena</taxon>
    </lineage>
</organism>
<sequence length="1047" mass="116413">MFSLDGDSQSLHITGGQGGSGGPAHLQGGTGGVGQGPIVHITTSQLIAHNLHATVATDQALRLGNIRAAQIASHCPPPSRIFCGREDILNKMHQFFSDTGTQHIYVLHGLGGAGKTQIALKFINKSSSRFTEIFFIDTSTIATIETGLKNIAVLKDFGDSPKDGLLWLTSKVEQWLLFFDNADDPGINLNDYIPQCNHGNIIITSRNPGMCIYAESHSPVLDMQEEDAVVLLLKSALQKATARTEQIAAQIVKSLHQLPLAIVQAGAFISKSRNLDGYLALYMENQAQLLSEKPAQSHDHYAWTVYTTWQMSFDRLTPPAAMFLQHCSFLHCNGISEEIFRYASRYRFPSNGPSIEEVRDPLEFLSHFLRSTGEWDTLQFWNAANEIQAYSLISFDEEKKIFFIHPLVHAWSQATVQNPKKAMSIMGSILGMAVSERSPWDMQLASLLLCPHIELAVQMDAEIALTFRYQYAFIFWEGGKYKHSEELLEEVLQKQKQVLGEDHPDTLHTMGTLANSYSDLGEHQKAKELRSVVLEKQTQFLGNDHPDTLRTMGNLASSYSDLGEHQKAKELESVVVEKQKQVMGENHPGTLLTMGNLAASYSALGEHQKAKELKSVVLEKRKQFLGDNHPDTLHTMGNLATSYSALGEHQKAKGLKSVVLEKRKQFLGDNHPDTLHTMGTLANSYSDLGEHQKAKELRSVVLEKQTQFLGHDHPDTLRTMGNLASSYSDLGEHQKGKELRSVVLEKQTQFLGNDHPDTLRTMGNLASSYSDLGEHQKAKELRSVVLEKQTQFLGNDHPDTLRTMGNLASSYSDLGEHQKAKELRSVVLEKQTQFLGNDHPDTLRTMGNLASSYSDLGEHQKAKELRSVVLEKQTQFLGNDHPDTLRTMGNLASSYSDLGEHQKAKELESVVVEKQKQVMGENHPGTLLTMGNLANSYSDLGEHQKAKELRSVVLEKRKQFLGENHPHTLHTMGTLANSYSDLGEHQKAKELRSVVLEKQTQFLGNDHLDVSQPGQLTLSMMPSKPVILLILDQLLPTTAVSVLDDVD</sequence>
<dbReference type="SUPFAM" id="SSF52540">
    <property type="entry name" value="P-loop containing nucleoside triphosphate hydrolases"/>
    <property type="match status" value="1"/>
</dbReference>
<proteinExistence type="predicted"/>
<evidence type="ECO:0000313" key="4">
    <source>
        <dbReference type="Proteomes" id="UP001215598"/>
    </source>
</evidence>
<dbReference type="InterPro" id="IPR053137">
    <property type="entry name" value="NLR-like"/>
</dbReference>
<dbReference type="AlphaFoldDB" id="A0AAD7N3B0"/>
<dbReference type="Pfam" id="PF13374">
    <property type="entry name" value="TPR_10"/>
    <property type="match status" value="9"/>
</dbReference>
<dbReference type="Pfam" id="PF25000">
    <property type="entry name" value="DUF7779"/>
    <property type="match status" value="1"/>
</dbReference>
<accession>A0AAD7N3B0</accession>
<dbReference type="Gene3D" id="3.40.50.300">
    <property type="entry name" value="P-loop containing nucleotide triphosphate hydrolases"/>
    <property type="match status" value="1"/>
</dbReference>